<evidence type="ECO:0000256" key="3">
    <source>
        <dbReference type="ARBA" id="ARBA00022630"/>
    </source>
</evidence>
<dbReference type="Proteomes" id="UP001305779">
    <property type="component" value="Unassembled WGS sequence"/>
</dbReference>
<reference evidence="7 8" key="1">
    <citation type="journal article" date="2023" name="G3 (Bethesda)">
        <title>A chromosome-level genome assembly of Zasmidium syzygii isolated from banana leaves.</title>
        <authorList>
            <person name="van Westerhoven A.C."/>
            <person name="Mehrabi R."/>
            <person name="Talebi R."/>
            <person name="Steentjes M.B.F."/>
            <person name="Corcolon B."/>
            <person name="Chong P.A."/>
            <person name="Kema G.H.J."/>
            <person name="Seidl M.F."/>
        </authorList>
    </citation>
    <scope>NUCLEOTIDE SEQUENCE [LARGE SCALE GENOMIC DNA]</scope>
    <source>
        <strain evidence="7 8">P124</strain>
    </source>
</reference>
<dbReference type="Pfam" id="PF01565">
    <property type="entry name" value="FAD_binding_4"/>
    <property type="match status" value="1"/>
</dbReference>
<evidence type="ECO:0000313" key="7">
    <source>
        <dbReference type="EMBL" id="KAK4494801.1"/>
    </source>
</evidence>
<dbReference type="InterPro" id="IPR016169">
    <property type="entry name" value="FAD-bd_PCMH_sub2"/>
</dbReference>
<comment type="similarity">
    <text evidence="2">Belongs to the oxygen-dependent FAD-linked oxidoreductase family.</text>
</comment>
<gene>
    <name evidence="7" type="ORF">PRZ48_014157</name>
</gene>
<evidence type="ECO:0000313" key="8">
    <source>
        <dbReference type="Proteomes" id="UP001305779"/>
    </source>
</evidence>
<dbReference type="PROSITE" id="PS51387">
    <property type="entry name" value="FAD_PCMH"/>
    <property type="match status" value="1"/>
</dbReference>
<evidence type="ECO:0000259" key="6">
    <source>
        <dbReference type="PROSITE" id="PS51387"/>
    </source>
</evidence>
<protein>
    <recommendedName>
        <fullName evidence="6">FAD-binding PCMH-type domain-containing protein</fullName>
    </recommendedName>
</protein>
<dbReference type="PANTHER" id="PTHR42973">
    <property type="entry name" value="BINDING OXIDOREDUCTASE, PUTATIVE (AFU_ORTHOLOGUE AFUA_1G17690)-RELATED"/>
    <property type="match status" value="1"/>
</dbReference>
<name>A0ABR0E0S9_ZASCE</name>
<organism evidence="7 8">
    <name type="scientific">Zasmidium cellare</name>
    <name type="common">Wine cellar mold</name>
    <name type="synonym">Racodium cellare</name>
    <dbReference type="NCBI Taxonomy" id="395010"/>
    <lineage>
        <taxon>Eukaryota</taxon>
        <taxon>Fungi</taxon>
        <taxon>Dikarya</taxon>
        <taxon>Ascomycota</taxon>
        <taxon>Pezizomycotina</taxon>
        <taxon>Dothideomycetes</taxon>
        <taxon>Dothideomycetidae</taxon>
        <taxon>Mycosphaerellales</taxon>
        <taxon>Mycosphaerellaceae</taxon>
        <taxon>Zasmidium</taxon>
    </lineage>
</organism>
<dbReference type="InterPro" id="IPR036318">
    <property type="entry name" value="FAD-bd_PCMH-like_sf"/>
</dbReference>
<accession>A0ABR0E0S9</accession>
<evidence type="ECO:0000256" key="4">
    <source>
        <dbReference type="ARBA" id="ARBA00022827"/>
    </source>
</evidence>
<feature type="domain" description="FAD-binding PCMH-type" evidence="6">
    <location>
        <begin position="69"/>
        <end position="249"/>
    </location>
</feature>
<dbReference type="PANTHER" id="PTHR42973:SF9">
    <property type="entry name" value="FAD-BINDING PCMH-TYPE DOMAIN-CONTAINING PROTEIN-RELATED"/>
    <property type="match status" value="1"/>
</dbReference>
<comment type="caution">
    <text evidence="7">The sequence shown here is derived from an EMBL/GenBank/DDBJ whole genome shotgun (WGS) entry which is preliminary data.</text>
</comment>
<dbReference type="InterPro" id="IPR016166">
    <property type="entry name" value="FAD-bd_PCMH"/>
</dbReference>
<keyword evidence="3" id="KW-0285">Flavoprotein</keyword>
<dbReference type="InterPro" id="IPR016164">
    <property type="entry name" value="FAD-linked_Oxase-like_C"/>
</dbReference>
<keyword evidence="8" id="KW-1185">Reference proteome</keyword>
<dbReference type="Gene3D" id="3.40.462.20">
    <property type="match status" value="1"/>
</dbReference>
<dbReference type="Gene3D" id="3.30.465.10">
    <property type="match status" value="1"/>
</dbReference>
<keyword evidence="4" id="KW-0274">FAD</keyword>
<dbReference type="EMBL" id="JAXOVC010000013">
    <property type="protein sequence ID" value="KAK4494801.1"/>
    <property type="molecule type" value="Genomic_DNA"/>
</dbReference>
<evidence type="ECO:0000256" key="5">
    <source>
        <dbReference type="ARBA" id="ARBA00023002"/>
    </source>
</evidence>
<dbReference type="InterPro" id="IPR050416">
    <property type="entry name" value="FAD-linked_Oxidoreductase"/>
</dbReference>
<dbReference type="SUPFAM" id="SSF55103">
    <property type="entry name" value="FAD-linked oxidases, C-terminal domain"/>
    <property type="match status" value="1"/>
</dbReference>
<evidence type="ECO:0000256" key="1">
    <source>
        <dbReference type="ARBA" id="ARBA00001974"/>
    </source>
</evidence>
<proteinExistence type="inferred from homology"/>
<keyword evidence="5" id="KW-0560">Oxidoreductase</keyword>
<dbReference type="Pfam" id="PF08031">
    <property type="entry name" value="BBE"/>
    <property type="match status" value="1"/>
</dbReference>
<evidence type="ECO:0000256" key="2">
    <source>
        <dbReference type="ARBA" id="ARBA00005466"/>
    </source>
</evidence>
<dbReference type="InterPro" id="IPR006094">
    <property type="entry name" value="Oxid_FAD_bind_N"/>
</dbReference>
<sequence>MKLRSSFRNTHNGGFKVHDRSDPVRAIVFRGKSGIAYHTGVREFGPSLYTIWPSSEHTQEVLIHVLTHFRQSYMLAVVPAVVEDVVATVKVAREYGIHFAARSGHHCVTTSMRHLENGVLIDMRRFKSMALDREGSGEDVAKTEFSVTVGGGTITDDFVRFLHDNKLEVTVGSCPTTGIIGVAFGAGLGRLQGKYGYLHDNLISCRLVLADGSIVDVSKDSHPDLFWAIRGAGHNFGIAVDATFRVYPQAHQGLHYSWDLEYSLEQCENVIETVNRVHATMPPDLAIFLLWKRESAGGHKNMILVNLVWSGAEADADHWLQEFARLGPVISSGKVTADWPSLPWETYGGQNKVLSIPGVWKIRPWKMMNAVSVKTFDPKATKAFFERTKELNEKWKGKGVFGAMFECLPTHRTREIPDDATAFPWRNGSDHFLMMTATPFDMDDRDEFEAHLDEWKAKFTEVSGYGRLHQYVNYGNTTTTCQDPPEALYGYEPWRLDKLRALKAQYDPQNAFQFYQPII</sequence>
<dbReference type="SUPFAM" id="SSF56176">
    <property type="entry name" value="FAD-binding/transporter-associated domain-like"/>
    <property type="match status" value="1"/>
</dbReference>
<comment type="cofactor">
    <cofactor evidence="1">
        <name>FAD</name>
        <dbReference type="ChEBI" id="CHEBI:57692"/>
    </cofactor>
</comment>
<dbReference type="InterPro" id="IPR012951">
    <property type="entry name" value="BBE"/>
</dbReference>